<reference evidence="2 3" key="1">
    <citation type="submission" date="2012-09" db="EMBL/GenBank/DDBJ databases">
        <title>Draft Genome Sequences of 6 Strains from Genus Thauera.</title>
        <authorList>
            <person name="Liu B."/>
            <person name="Shapleigh J.P."/>
            <person name="Frostegard A.H."/>
        </authorList>
    </citation>
    <scope>NUCLEOTIDE SEQUENCE [LARGE SCALE GENOMIC DNA]</scope>
    <source>
        <strain evidence="3">47Lol / DSM 12138</strain>
    </source>
</reference>
<dbReference type="Proteomes" id="UP000013232">
    <property type="component" value="Unassembled WGS sequence"/>
</dbReference>
<evidence type="ECO:0000313" key="3">
    <source>
        <dbReference type="Proteomes" id="UP000013232"/>
    </source>
</evidence>
<accession>N6YU42</accession>
<dbReference type="InterPro" id="IPR002634">
    <property type="entry name" value="BolA"/>
</dbReference>
<dbReference type="Gene3D" id="3.30.300.90">
    <property type="entry name" value="BolA-like"/>
    <property type="match status" value="1"/>
</dbReference>
<dbReference type="eggNOG" id="COG0271">
    <property type="taxonomic scope" value="Bacteria"/>
</dbReference>
<dbReference type="OrthoDB" id="5296536at2"/>
<dbReference type="SUPFAM" id="SSF82657">
    <property type="entry name" value="BolA-like"/>
    <property type="match status" value="1"/>
</dbReference>
<dbReference type="GO" id="GO:0016226">
    <property type="term" value="P:iron-sulfur cluster assembly"/>
    <property type="evidence" value="ECO:0007669"/>
    <property type="project" value="TreeGrafter"/>
</dbReference>
<comment type="caution">
    <text evidence="2">The sequence shown here is derived from an EMBL/GenBank/DDBJ whole genome shotgun (WGS) entry which is preliminary data.</text>
</comment>
<proteinExistence type="inferred from homology"/>
<protein>
    <submittedName>
        <fullName evidence="2">BolA family protein</fullName>
    </submittedName>
</protein>
<dbReference type="InterPro" id="IPR036065">
    <property type="entry name" value="BolA-like_sf"/>
</dbReference>
<evidence type="ECO:0000256" key="1">
    <source>
        <dbReference type="RuleBase" id="RU003860"/>
    </source>
</evidence>
<comment type="similarity">
    <text evidence="1">Belongs to the BolA/IbaG family.</text>
</comment>
<dbReference type="STRING" id="1123367.GCA_000621305_03718"/>
<dbReference type="RefSeq" id="WP_004341657.1">
    <property type="nucleotide sequence ID" value="NZ_AMXE01000065.1"/>
</dbReference>
<sequence>MSAEVADRIRSSLSQAFSPDEIEVRDDSALHTGHAGARDGGGHYALRIVAGAFAGHGTVARHRMIYQALGDMMRKEIHALAIKATTAEEATQATHP</sequence>
<dbReference type="PANTHER" id="PTHR46230:SF7">
    <property type="entry name" value="BOLA-LIKE PROTEIN 1"/>
    <property type="match status" value="1"/>
</dbReference>
<dbReference type="EMBL" id="AMXE01000065">
    <property type="protein sequence ID" value="ENO85887.1"/>
    <property type="molecule type" value="Genomic_DNA"/>
</dbReference>
<evidence type="ECO:0000313" key="2">
    <source>
        <dbReference type="EMBL" id="ENO85887.1"/>
    </source>
</evidence>
<dbReference type="AlphaFoldDB" id="N6YU42"/>
<name>N6YU42_THAL4</name>
<dbReference type="PIRSF" id="PIRSF003113">
    <property type="entry name" value="BolA"/>
    <property type="match status" value="1"/>
</dbReference>
<gene>
    <name evidence="2" type="ORF">C666_14490</name>
</gene>
<organism evidence="2 3">
    <name type="scientific">Thauera linaloolentis (strain DSM 12138 / JCM 21573 / CCUG 41526 / CIP 105981 / IAM 15112 / NBRC 102519 / 47Lol)</name>
    <dbReference type="NCBI Taxonomy" id="1123367"/>
    <lineage>
        <taxon>Bacteria</taxon>
        <taxon>Pseudomonadati</taxon>
        <taxon>Pseudomonadota</taxon>
        <taxon>Betaproteobacteria</taxon>
        <taxon>Rhodocyclales</taxon>
        <taxon>Zoogloeaceae</taxon>
        <taxon>Thauera</taxon>
    </lineage>
</organism>
<dbReference type="Pfam" id="PF01722">
    <property type="entry name" value="BolA"/>
    <property type="match status" value="1"/>
</dbReference>
<dbReference type="PANTHER" id="PTHR46230">
    <property type="match status" value="1"/>
</dbReference>
<keyword evidence="3" id="KW-1185">Reference proteome</keyword>